<dbReference type="GO" id="GO:0005886">
    <property type="term" value="C:plasma membrane"/>
    <property type="evidence" value="ECO:0007669"/>
    <property type="project" value="UniProtKB-SubCell"/>
</dbReference>
<organism evidence="12 13">
    <name type="scientific">Ensifer adhaerens</name>
    <name type="common">Sinorhizobium morelense</name>
    <dbReference type="NCBI Taxonomy" id="106592"/>
    <lineage>
        <taxon>Bacteria</taxon>
        <taxon>Pseudomonadati</taxon>
        <taxon>Pseudomonadota</taxon>
        <taxon>Alphaproteobacteria</taxon>
        <taxon>Hyphomicrobiales</taxon>
        <taxon>Rhizobiaceae</taxon>
        <taxon>Sinorhizobium/Ensifer group</taxon>
        <taxon>Ensifer</taxon>
    </lineage>
</organism>
<dbReference type="SMART" id="SM00052">
    <property type="entry name" value="EAL"/>
    <property type="match status" value="1"/>
</dbReference>
<keyword evidence="7 10" id="KW-1133">Transmembrane helix</keyword>
<evidence type="ECO:0000256" key="2">
    <source>
        <dbReference type="ARBA" id="ARBA00012282"/>
    </source>
</evidence>
<evidence type="ECO:0000256" key="4">
    <source>
        <dbReference type="ARBA" id="ARBA00022636"/>
    </source>
</evidence>
<dbReference type="PANTHER" id="PTHR33121:SF79">
    <property type="entry name" value="CYCLIC DI-GMP PHOSPHODIESTERASE PDED-RELATED"/>
    <property type="match status" value="1"/>
</dbReference>
<feature type="transmembrane region" description="Helical" evidence="10">
    <location>
        <begin position="6"/>
        <end position="30"/>
    </location>
</feature>
<dbReference type="Proteomes" id="UP000037425">
    <property type="component" value="Unassembled WGS sequence"/>
</dbReference>
<feature type="domain" description="EAL" evidence="11">
    <location>
        <begin position="262"/>
        <end position="514"/>
    </location>
</feature>
<dbReference type="OrthoDB" id="9814202at2"/>
<dbReference type="PATRIC" id="fig|106592.7.peg.2079"/>
<dbReference type="CDD" id="cd01948">
    <property type="entry name" value="EAL"/>
    <property type="match status" value="1"/>
</dbReference>
<sequence>MERSHIVAVTSVLAALGAILPIVAAFYLSWSVATSREESRLTRLAEYAIMRADTAFGEATSALKAADGFKFTPCSQEHIAAMRTLVVTTRSIEDVGYFENDQLKCTSWGKPETTVARQKVDFTTTSGIGVTARVHPTISNGRAMLSFRYRSYSALTDPARLVDVLASPDTRLAIASDTGILVGALNDPDASLIKRLIEHPQTGSDADNLFAASTGSGWIAIATSSRVSLLDDLGRERLLLLPLGAIVAALMVGLVFWLSRRRLSPLGELSIAVQRREFIVHYQPLVEMKTGICVGAEALVRWRRPDGSLVRPDSFIPLAEESGLIQAITDQVIDGVIRDLGLVLVADRSLHIAINLSADDIKSGRILPVIQAALTNSGVATEQIWLEATERGFMDVKSARATIEEARRLGHSVAIDDFGTGYSSLQYLQDLPLDALKIDKSFIDTVALVSATSAVTPHIIDIAKSLNLYIVAEGIERQEQADYLLERGVHYGQGWLYSKALPAPEFIAFYNDSKRVHGAGPTVIRRDIPDVSPAVGGV</sequence>
<keyword evidence="4" id="KW-0973">c-di-GMP</keyword>
<dbReference type="InterPro" id="IPR035919">
    <property type="entry name" value="EAL_sf"/>
</dbReference>
<dbReference type="InterPro" id="IPR024744">
    <property type="entry name" value="CSS-motif_dom"/>
</dbReference>
<keyword evidence="3" id="KW-1003">Cell membrane</keyword>
<comment type="caution">
    <text evidence="12">The sequence shown here is derived from an EMBL/GenBank/DDBJ whole genome shotgun (WGS) entry which is preliminary data.</text>
</comment>
<protein>
    <recommendedName>
        <fullName evidence="2">cyclic-guanylate-specific phosphodiesterase</fullName>
        <ecNumber evidence="2">3.1.4.52</ecNumber>
    </recommendedName>
</protein>
<evidence type="ECO:0000259" key="11">
    <source>
        <dbReference type="PROSITE" id="PS50883"/>
    </source>
</evidence>
<feature type="transmembrane region" description="Helical" evidence="10">
    <location>
        <begin position="238"/>
        <end position="258"/>
    </location>
</feature>
<evidence type="ECO:0000256" key="8">
    <source>
        <dbReference type="ARBA" id="ARBA00023136"/>
    </source>
</evidence>
<accession>A0A0L8BPY3</accession>
<comment type="subcellular location">
    <subcellularLocation>
        <location evidence="1">Cell membrane</location>
        <topology evidence="1">Multi-pass membrane protein</topology>
    </subcellularLocation>
</comment>
<dbReference type="AlphaFoldDB" id="A0A0L8BPY3"/>
<dbReference type="GO" id="GO:0071111">
    <property type="term" value="F:cyclic-guanylate-specific phosphodiesterase activity"/>
    <property type="evidence" value="ECO:0007669"/>
    <property type="project" value="UniProtKB-EC"/>
</dbReference>
<dbReference type="Pfam" id="PF00563">
    <property type="entry name" value="EAL"/>
    <property type="match status" value="1"/>
</dbReference>
<evidence type="ECO:0000256" key="9">
    <source>
        <dbReference type="ARBA" id="ARBA00034290"/>
    </source>
</evidence>
<dbReference type="SUPFAM" id="SSF141868">
    <property type="entry name" value="EAL domain-like"/>
    <property type="match status" value="1"/>
</dbReference>
<keyword evidence="6" id="KW-0378">Hydrolase</keyword>
<evidence type="ECO:0000256" key="6">
    <source>
        <dbReference type="ARBA" id="ARBA00022801"/>
    </source>
</evidence>
<evidence type="ECO:0000256" key="1">
    <source>
        <dbReference type="ARBA" id="ARBA00004651"/>
    </source>
</evidence>
<evidence type="ECO:0000313" key="12">
    <source>
        <dbReference type="EMBL" id="KOF16777.1"/>
    </source>
</evidence>
<gene>
    <name evidence="12" type="ORF">AC244_21190</name>
</gene>
<proteinExistence type="predicted"/>
<dbReference type="InterPro" id="IPR050706">
    <property type="entry name" value="Cyclic-di-GMP_PDE-like"/>
</dbReference>
<evidence type="ECO:0000256" key="7">
    <source>
        <dbReference type="ARBA" id="ARBA00022989"/>
    </source>
</evidence>
<evidence type="ECO:0000256" key="10">
    <source>
        <dbReference type="SAM" id="Phobius"/>
    </source>
</evidence>
<reference evidence="13" key="1">
    <citation type="submission" date="2015-07" db="EMBL/GenBank/DDBJ databases">
        <title>Whole genome sequence of an Ensifer adhaerens strain isolated from a cave pool in the Wind Cave National Park.</title>
        <authorList>
            <person name="Eng W.W.H."/>
            <person name="Gan H.M."/>
            <person name="Barton H.A."/>
            <person name="Savka M.A."/>
        </authorList>
    </citation>
    <scope>NUCLEOTIDE SEQUENCE [LARGE SCALE GENOMIC DNA]</scope>
    <source>
        <strain evidence="13">SD006</strain>
    </source>
</reference>
<evidence type="ECO:0000313" key="13">
    <source>
        <dbReference type="Proteomes" id="UP000037425"/>
    </source>
</evidence>
<dbReference type="Pfam" id="PF12792">
    <property type="entry name" value="CSS-motif"/>
    <property type="match status" value="1"/>
</dbReference>
<name>A0A0L8BPY3_ENSAD</name>
<dbReference type="PROSITE" id="PS50883">
    <property type="entry name" value="EAL"/>
    <property type="match status" value="1"/>
</dbReference>
<evidence type="ECO:0000256" key="3">
    <source>
        <dbReference type="ARBA" id="ARBA00022475"/>
    </source>
</evidence>
<dbReference type="InterPro" id="IPR001633">
    <property type="entry name" value="EAL_dom"/>
</dbReference>
<dbReference type="RefSeq" id="WP_053250777.1">
    <property type="nucleotide sequence ID" value="NZ_LGAP01000015.1"/>
</dbReference>
<dbReference type="PANTHER" id="PTHR33121">
    <property type="entry name" value="CYCLIC DI-GMP PHOSPHODIESTERASE PDEF"/>
    <property type="match status" value="1"/>
</dbReference>
<keyword evidence="5 10" id="KW-0812">Transmembrane</keyword>
<evidence type="ECO:0000256" key="5">
    <source>
        <dbReference type="ARBA" id="ARBA00022692"/>
    </source>
</evidence>
<dbReference type="EC" id="3.1.4.52" evidence="2"/>
<dbReference type="EMBL" id="LGAP01000015">
    <property type="protein sequence ID" value="KOF16777.1"/>
    <property type="molecule type" value="Genomic_DNA"/>
</dbReference>
<keyword evidence="8 10" id="KW-0472">Membrane</keyword>
<comment type="catalytic activity">
    <reaction evidence="9">
        <text>3',3'-c-di-GMP + H2O = 5'-phosphoguanylyl(3'-&gt;5')guanosine + H(+)</text>
        <dbReference type="Rhea" id="RHEA:24902"/>
        <dbReference type="ChEBI" id="CHEBI:15377"/>
        <dbReference type="ChEBI" id="CHEBI:15378"/>
        <dbReference type="ChEBI" id="CHEBI:58754"/>
        <dbReference type="ChEBI" id="CHEBI:58805"/>
        <dbReference type="EC" id="3.1.4.52"/>
    </reaction>
</comment>
<dbReference type="Gene3D" id="3.20.20.450">
    <property type="entry name" value="EAL domain"/>
    <property type="match status" value="1"/>
</dbReference>